<dbReference type="STRING" id="188906.SAMN04488526_1600"/>
<evidence type="ECO:0000256" key="1">
    <source>
        <dbReference type="ARBA" id="ARBA00004496"/>
    </source>
</evidence>
<dbReference type="Pfam" id="PF00582">
    <property type="entry name" value="Usp"/>
    <property type="match status" value="2"/>
</dbReference>
<dbReference type="RefSeq" id="WP_092761605.1">
    <property type="nucleotide sequence ID" value="NZ_FNZQ01000002.1"/>
</dbReference>
<dbReference type="SUPFAM" id="SSF52402">
    <property type="entry name" value="Adenine nucleotide alpha hydrolases-like"/>
    <property type="match status" value="2"/>
</dbReference>
<comment type="subunit">
    <text evidence="3">Homodimer.</text>
</comment>
<dbReference type="GO" id="GO:0005737">
    <property type="term" value="C:cytoplasm"/>
    <property type="evidence" value="ECO:0007669"/>
    <property type="project" value="UniProtKB-SubCell"/>
</dbReference>
<evidence type="ECO:0000313" key="6">
    <source>
        <dbReference type="EMBL" id="SEK93724.1"/>
    </source>
</evidence>
<protein>
    <submittedName>
        <fullName evidence="6">Nucleotide-binding universal stress protein, UspA family</fullName>
    </submittedName>
</protein>
<dbReference type="PRINTS" id="PR01438">
    <property type="entry name" value="UNVRSLSTRESS"/>
</dbReference>
<dbReference type="InterPro" id="IPR014729">
    <property type="entry name" value="Rossmann-like_a/b/a_fold"/>
</dbReference>
<dbReference type="EMBL" id="FNZQ01000002">
    <property type="protein sequence ID" value="SEK93724.1"/>
    <property type="molecule type" value="Genomic_DNA"/>
</dbReference>
<keyword evidence="4" id="KW-0963">Cytoplasm</keyword>
<comment type="similarity">
    <text evidence="2">Belongs to the universal stress protein A family.</text>
</comment>
<evidence type="ECO:0000256" key="3">
    <source>
        <dbReference type="ARBA" id="ARBA00011738"/>
    </source>
</evidence>
<evidence type="ECO:0000256" key="4">
    <source>
        <dbReference type="ARBA" id="ARBA00022490"/>
    </source>
</evidence>
<dbReference type="AlphaFoldDB" id="A0A1H7L4H5"/>
<dbReference type="OrthoDB" id="5564966at2"/>
<name>A0A1H7L4H5_9RHOB</name>
<dbReference type="PANTHER" id="PTHR46268:SF23">
    <property type="entry name" value="UNIVERSAL STRESS PROTEIN A-RELATED"/>
    <property type="match status" value="1"/>
</dbReference>
<dbReference type="Gene3D" id="3.40.50.620">
    <property type="entry name" value="HUPs"/>
    <property type="match status" value="2"/>
</dbReference>
<reference evidence="6 7" key="1">
    <citation type="submission" date="2016-10" db="EMBL/GenBank/DDBJ databases">
        <authorList>
            <person name="de Groot N.N."/>
        </authorList>
    </citation>
    <scope>NUCLEOTIDE SEQUENCE [LARGE SCALE GENOMIC DNA]</scope>
    <source>
        <strain evidence="6 7">DSM 14858</strain>
    </source>
</reference>
<proteinExistence type="inferred from homology"/>
<sequence>MKTILAATDLSARSDRAVLRAAHLARDTGAALHIIHVIDEDLPGAMLLAQTTEVEATLSAMVAENPALADLSPSLDVEAGHLDSLLPKLMRERDIDLLVVGSHRRRGLADVFGAPTLSRLLRSVDVPVLVAVGRPEGTYETVTIGWDFSPAGEAAAKAVQDFAPSAAMTLIHAWQDPVAGTPYGFETGGTIPAEALDRLRSKLQRAAMEMVQDGTPPATDVIIGPAGHVLRRYAAEHGADLLAMGRHARTGLARILLGSTAEDVALNAPCDVLIAPPL</sequence>
<dbReference type="InterPro" id="IPR006016">
    <property type="entry name" value="UspA"/>
</dbReference>
<organism evidence="6 7">
    <name type="scientific">Jannaschia helgolandensis</name>
    <dbReference type="NCBI Taxonomy" id="188906"/>
    <lineage>
        <taxon>Bacteria</taxon>
        <taxon>Pseudomonadati</taxon>
        <taxon>Pseudomonadota</taxon>
        <taxon>Alphaproteobacteria</taxon>
        <taxon>Rhodobacterales</taxon>
        <taxon>Roseobacteraceae</taxon>
        <taxon>Jannaschia</taxon>
    </lineage>
</organism>
<evidence type="ECO:0000256" key="2">
    <source>
        <dbReference type="ARBA" id="ARBA00008791"/>
    </source>
</evidence>
<evidence type="ECO:0000313" key="7">
    <source>
        <dbReference type="Proteomes" id="UP000199283"/>
    </source>
</evidence>
<dbReference type="PANTHER" id="PTHR46268">
    <property type="entry name" value="STRESS RESPONSE PROTEIN NHAX"/>
    <property type="match status" value="1"/>
</dbReference>
<dbReference type="InterPro" id="IPR006015">
    <property type="entry name" value="Universal_stress_UspA"/>
</dbReference>
<feature type="domain" description="UspA" evidence="5">
    <location>
        <begin position="139"/>
        <end position="275"/>
    </location>
</feature>
<feature type="domain" description="UspA" evidence="5">
    <location>
        <begin position="1"/>
        <end position="130"/>
    </location>
</feature>
<dbReference type="CDD" id="cd00293">
    <property type="entry name" value="USP-like"/>
    <property type="match status" value="2"/>
</dbReference>
<comment type="subcellular location">
    <subcellularLocation>
        <location evidence="1">Cytoplasm</location>
    </subcellularLocation>
</comment>
<gene>
    <name evidence="6" type="ORF">SAMN04488526_1600</name>
</gene>
<dbReference type="Proteomes" id="UP000199283">
    <property type="component" value="Unassembled WGS sequence"/>
</dbReference>
<keyword evidence="7" id="KW-1185">Reference proteome</keyword>
<evidence type="ECO:0000259" key="5">
    <source>
        <dbReference type="Pfam" id="PF00582"/>
    </source>
</evidence>
<accession>A0A1H7L4H5</accession>